<dbReference type="RefSeq" id="WP_141645177.1">
    <property type="nucleotide sequence ID" value="NZ_VIFM01000112.1"/>
</dbReference>
<protein>
    <submittedName>
        <fullName evidence="2">Uncharacterized protein</fullName>
    </submittedName>
</protein>
<evidence type="ECO:0000256" key="1">
    <source>
        <dbReference type="SAM" id="SignalP"/>
    </source>
</evidence>
<evidence type="ECO:0000313" key="2">
    <source>
        <dbReference type="EMBL" id="TQF13104.1"/>
    </source>
</evidence>
<dbReference type="Proteomes" id="UP000315369">
    <property type="component" value="Unassembled WGS sequence"/>
</dbReference>
<accession>A0A540WXD1</accession>
<gene>
    <name evidence="2" type="ORF">FJV41_25625</name>
</gene>
<sequence length="77" mass="7779">MMRKLVAGGAMMMALTTGLFATTSMQSPPPSVGGAFAEDPATLTSGEQAGLIGRCSVDGSFCINTADCQRRGMGTCG</sequence>
<comment type="caution">
    <text evidence="2">The sequence shown here is derived from an EMBL/GenBank/DDBJ whole genome shotgun (WGS) entry which is preliminary data.</text>
</comment>
<dbReference type="OrthoDB" id="9959878at2"/>
<feature type="signal peptide" evidence="1">
    <location>
        <begin position="1"/>
        <end position="21"/>
    </location>
</feature>
<name>A0A540WXD1_9BACT</name>
<keyword evidence="3" id="KW-1185">Reference proteome</keyword>
<reference evidence="2 3" key="1">
    <citation type="submission" date="2019-06" db="EMBL/GenBank/DDBJ databases">
        <authorList>
            <person name="Livingstone P."/>
            <person name="Whitworth D."/>
        </authorList>
    </citation>
    <scope>NUCLEOTIDE SEQUENCE [LARGE SCALE GENOMIC DNA]</scope>
    <source>
        <strain evidence="2 3">AM401</strain>
    </source>
</reference>
<organism evidence="2 3">
    <name type="scientific">Myxococcus llanfairpwllgwyngyllgogerychwyrndrobwllllantysiliogogogochensis</name>
    <dbReference type="NCBI Taxonomy" id="2590453"/>
    <lineage>
        <taxon>Bacteria</taxon>
        <taxon>Pseudomonadati</taxon>
        <taxon>Myxococcota</taxon>
        <taxon>Myxococcia</taxon>
        <taxon>Myxococcales</taxon>
        <taxon>Cystobacterineae</taxon>
        <taxon>Myxococcaceae</taxon>
        <taxon>Myxococcus</taxon>
    </lineage>
</organism>
<evidence type="ECO:0000313" key="3">
    <source>
        <dbReference type="Proteomes" id="UP000315369"/>
    </source>
</evidence>
<feature type="chain" id="PRO_5022124005" evidence="1">
    <location>
        <begin position="22"/>
        <end position="77"/>
    </location>
</feature>
<keyword evidence="1" id="KW-0732">Signal</keyword>
<dbReference type="EMBL" id="VIFM01000112">
    <property type="protein sequence ID" value="TQF13104.1"/>
    <property type="molecule type" value="Genomic_DNA"/>
</dbReference>
<proteinExistence type="predicted"/>
<dbReference type="AlphaFoldDB" id="A0A540WXD1"/>